<dbReference type="GO" id="GO:0003676">
    <property type="term" value="F:nucleic acid binding"/>
    <property type="evidence" value="ECO:0007669"/>
    <property type="project" value="InterPro"/>
</dbReference>
<dbReference type="Proteomes" id="UP000321570">
    <property type="component" value="Unassembled WGS sequence"/>
</dbReference>
<dbReference type="EMBL" id="CABIJS010000011">
    <property type="protein sequence ID" value="VUZ39088.1"/>
    <property type="molecule type" value="Genomic_DNA"/>
</dbReference>
<gene>
    <name evidence="1" type="ORF">WMSIL1_LOCUS423</name>
</gene>
<proteinExistence type="predicted"/>
<dbReference type="Gene3D" id="3.30.420.10">
    <property type="entry name" value="Ribonuclease H-like superfamily/Ribonuclease H"/>
    <property type="match status" value="1"/>
</dbReference>
<reference evidence="1 2" key="1">
    <citation type="submission" date="2019-07" db="EMBL/GenBank/DDBJ databases">
        <authorList>
            <person name="Jastrzebski P J."/>
            <person name="Paukszto L."/>
            <person name="Jastrzebski P J."/>
        </authorList>
    </citation>
    <scope>NUCLEOTIDE SEQUENCE [LARGE SCALE GENOMIC DNA]</scope>
    <source>
        <strain evidence="1 2">WMS-il1</strain>
    </source>
</reference>
<accession>A0A564XX16</accession>
<dbReference type="AlphaFoldDB" id="A0A564XX16"/>
<dbReference type="InterPro" id="IPR050951">
    <property type="entry name" value="Retrovirus_Pol_polyprotein"/>
</dbReference>
<evidence type="ECO:0000313" key="2">
    <source>
        <dbReference type="Proteomes" id="UP000321570"/>
    </source>
</evidence>
<organism evidence="1 2">
    <name type="scientific">Hymenolepis diminuta</name>
    <name type="common">Rat tapeworm</name>
    <dbReference type="NCBI Taxonomy" id="6216"/>
    <lineage>
        <taxon>Eukaryota</taxon>
        <taxon>Metazoa</taxon>
        <taxon>Spiralia</taxon>
        <taxon>Lophotrochozoa</taxon>
        <taxon>Platyhelminthes</taxon>
        <taxon>Cestoda</taxon>
        <taxon>Eucestoda</taxon>
        <taxon>Cyclophyllidea</taxon>
        <taxon>Hymenolepididae</taxon>
        <taxon>Hymenolepis</taxon>
    </lineage>
</organism>
<dbReference type="PANTHER" id="PTHR37984">
    <property type="entry name" value="PROTEIN CBG26694"/>
    <property type="match status" value="1"/>
</dbReference>
<evidence type="ECO:0000313" key="1">
    <source>
        <dbReference type="EMBL" id="VUZ39088.1"/>
    </source>
</evidence>
<dbReference type="InterPro" id="IPR036397">
    <property type="entry name" value="RNaseH_sf"/>
</dbReference>
<keyword evidence="2" id="KW-1185">Reference proteome</keyword>
<sequence length="95" mass="10614">MEQCQKCLRKIQTRHQGLIYSQIKAPWPHIDLTLLGSIYGISYLILVNLYSKCPKVISIKSATTSGVINSVYQVFANQGVPKVIVSRNITLFSST</sequence>
<evidence type="ECO:0008006" key="3">
    <source>
        <dbReference type="Google" id="ProtNLM"/>
    </source>
</evidence>
<name>A0A564XX16_HYMDI</name>
<protein>
    <recommendedName>
        <fullName evidence="3">Integrase catalytic domain-containing protein</fullName>
    </recommendedName>
</protein>
<dbReference type="PANTHER" id="PTHR37984:SF5">
    <property type="entry name" value="PROTEIN NYNRIN-LIKE"/>
    <property type="match status" value="1"/>
</dbReference>